<keyword evidence="4" id="KW-0964">Secreted</keyword>
<dbReference type="GO" id="GO:0005198">
    <property type="term" value="F:structural molecule activity"/>
    <property type="evidence" value="ECO:0007669"/>
    <property type="project" value="InterPro"/>
</dbReference>
<protein>
    <submittedName>
        <fullName evidence="8">Flagellar hook-associated protein 3 FlgL</fullName>
    </submittedName>
    <submittedName>
        <fullName evidence="7">Flagellar hook-associated protein FlgL</fullName>
    </submittedName>
</protein>
<gene>
    <name evidence="7" type="primary">flgL</name>
    <name evidence="7" type="ORF">Lfee_1480</name>
    <name evidence="8" type="ORF">NCTC11978_01333</name>
</gene>
<accession>A0A0W0TTP4</accession>
<proteinExistence type="inferred from homology"/>
<comment type="similarity">
    <text evidence="3">Belongs to the bacterial flagellin family.</text>
</comment>
<keyword evidence="7" id="KW-0969">Cilium</keyword>
<reference evidence="8 10" key="2">
    <citation type="submission" date="2018-06" db="EMBL/GenBank/DDBJ databases">
        <authorList>
            <consortium name="Pathogen Informatics"/>
            <person name="Doyle S."/>
        </authorList>
    </citation>
    <scope>NUCLEOTIDE SEQUENCE [LARGE SCALE GENOMIC DNA]</scope>
    <source>
        <strain evidence="8 10">NCTC11978</strain>
    </source>
</reference>
<sequence length="411" mass="44453">MRISTNQVFLRGLNGLLTQQAQTLKLQQQLSSQKKIESPSDDPISASKIDLMRQRINAAERMQQNREAAVSALTFEESVLGNTIGVIQRLRELQVQAGSTALSEADRHALGEEAKNLLDQLLGMGNTQDSNGYYLFSGSKTATQPFTRDVNGAFLYNGDETQRLQTISGGLKIATNDNGSDLFMRILNGNTFFTVTPTATPNTGTASVTSGTVYDAAIFVPDDYTLQFALNSSNQLVVMVSGVSSGSVIPPTGLVDDAPVYESGSTISFNGIQITVSGEPQVGDSFAINPARNESLFSTVARMVDNLNSPFASPIDKAIVQTENNQLLDQFDTALDNIIAYQAQVGARLNQLDVADQVNSDLIETSTETLSSLEDVNLPEVAVKLDLQRIYLQAAQQSFARIQGLTVFNYI</sequence>
<name>A0A0W0TTP4_9GAMM</name>
<dbReference type="AlphaFoldDB" id="A0A0W0TTP4"/>
<dbReference type="SUPFAM" id="SSF64518">
    <property type="entry name" value="Phase 1 flagellin"/>
    <property type="match status" value="1"/>
</dbReference>
<dbReference type="PANTHER" id="PTHR42792:SF1">
    <property type="entry name" value="FLAGELLAR HOOK-ASSOCIATED PROTEIN 3"/>
    <property type="match status" value="1"/>
</dbReference>
<evidence type="ECO:0000313" key="10">
    <source>
        <dbReference type="Proteomes" id="UP000254033"/>
    </source>
</evidence>
<dbReference type="OrthoDB" id="9768249at2"/>
<dbReference type="EMBL" id="LNYB01000064">
    <property type="protein sequence ID" value="KTC98730.1"/>
    <property type="molecule type" value="Genomic_DNA"/>
</dbReference>
<dbReference type="GO" id="GO:0009424">
    <property type="term" value="C:bacterial-type flagellum hook"/>
    <property type="evidence" value="ECO:0007669"/>
    <property type="project" value="InterPro"/>
</dbReference>
<dbReference type="InterPro" id="IPR001029">
    <property type="entry name" value="Flagellin_N"/>
</dbReference>
<keyword evidence="9" id="KW-1185">Reference proteome</keyword>
<dbReference type="Pfam" id="PF00669">
    <property type="entry name" value="Flagellin_N"/>
    <property type="match status" value="1"/>
</dbReference>
<reference evidence="7 9" key="1">
    <citation type="submission" date="2015-11" db="EMBL/GenBank/DDBJ databases">
        <title>Genomic analysis of 38 Legionella species identifies large and diverse effector repertoires.</title>
        <authorList>
            <person name="Burstein D."/>
            <person name="Amaro F."/>
            <person name="Zusman T."/>
            <person name="Lifshitz Z."/>
            <person name="Cohen O."/>
            <person name="Gilbert J.A."/>
            <person name="Pupko T."/>
            <person name="Shuman H.A."/>
            <person name="Segal G."/>
        </authorList>
    </citation>
    <scope>NUCLEOTIDE SEQUENCE [LARGE SCALE GENOMIC DNA]</scope>
    <source>
        <strain evidence="7 9">WO-44C</strain>
    </source>
</reference>
<dbReference type="STRING" id="453.Lfee_1480"/>
<evidence type="ECO:0000313" key="7">
    <source>
        <dbReference type="EMBL" id="KTC98730.1"/>
    </source>
</evidence>
<dbReference type="RefSeq" id="WP_058445405.1">
    <property type="nucleotide sequence ID" value="NZ_CAAAHT010000045.1"/>
</dbReference>
<keyword evidence="5" id="KW-0975">Bacterial flagellum</keyword>
<dbReference type="InterPro" id="IPR013384">
    <property type="entry name" value="Flagell_FlgL"/>
</dbReference>
<evidence type="ECO:0000256" key="4">
    <source>
        <dbReference type="ARBA" id="ARBA00022525"/>
    </source>
</evidence>
<keyword evidence="7" id="KW-0282">Flagellum</keyword>
<dbReference type="PATRIC" id="fig|453.4.peg.1620"/>
<dbReference type="PANTHER" id="PTHR42792">
    <property type="entry name" value="FLAGELLIN"/>
    <property type="match status" value="1"/>
</dbReference>
<evidence type="ECO:0000256" key="1">
    <source>
        <dbReference type="ARBA" id="ARBA00004365"/>
    </source>
</evidence>
<evidence type="ECO:0000256" key="2">
    <source>
        <dbReference type="ARBA" id="ARBA00004613"/>
    </source>
</evidence>
<keyword evidence="7" id="KW-0966">Cell projection</keyword>
<evidence type="ECO:0000313" key="8">
    <source>
        <dbReference type="EMBL" id="STX38152.1"/>
    </source>
</evidence>
<evidence type="ECO:0000256" key="3">
    <source>
        <dbReference type="ARBA" id="ARBA00005709"/>
    </source>
</evidence>
<evidence type="ECO:0000256" key="5">
    <source>
        <dbReference type="ARBA" id="ARBA00023143"/>
    </source>
</evidence>
<dbReference type="Gene3D" id="1.20.1330.10">
    <property type="entry name" value="f41 fragment of flagellin, N-terminal domain"/>
    <property type="match status" value="2"/>
</dbReference>
<dbReference type="GO" id="GO:0071973">
    <property type="term" value="P:bacterial-type flagellum-dependent cell motility"/>
    <property type="evidence" value="ECO:0007669"/>
    <property type="project" value="InterPro"/>
</dbReference>
<comment type="subcellular location">
    <subcellularLocation>
        <location evidence="1">Bacterial flagellum</location>
    </subcellularLocation>
    <subcellularLocation>
        <location evidence="2">Secreted</location>
    </subcellularLocation>
</comment>
<feature type="domain" description="Flagellin N-terminal" evidence="6">
    <location>
        <begin position="3"/>
        <end position="141"/>
    </location>
</feature>
<dbReference type="Proteomes" id="UP000254033">
    <property type="component" value="Unassembled WGS sequence"/>
</dbReference>
<dbReference type="InterPro" id="IPR001492">
    <property type="entry name" value="Flagellin"/>
</dbReference>
<organism evidence="7 9">
    <name type="scientific">Legionella feeleii</name>
    <dbReference type="NCBI Taxonomy" id="453"/>
    <lineage>
        <taxon>Bacteria</taxon>
        <taxon>Pseudomonadati</taxon>
        <taxon>Pseudomonadota</taxon>
        <taxon>Gammaproteobacteria</taxon>
        <taxon>Legionellales</taxon>
        <taxon>Legionellaceae</taxon>
        <taxon>Legionella</taxon>
    </lineage>
</organism>
<dbReference type="EMBL" id="UGNY01000001">
    <property type="protein sequence ID" value="STX38152.1"/>
    <property type="molecule type" value="Genomic_DNA"/>
</dbReference>
<dbReference type="NCBIfam" id="TIGR02550">
    <property type="entry name" value="flagell_flgL"/>
    <property type="match status" value="1"/>
</dbReference>
<dbReference type="GO" id="GO:0005576">
    <property type="term" value="C:extracellular region"/>
    <property type="evidence" value="ECO:0007669"/>
    <property type="project" value="UniProtKB-SubCell"/>
</dbReference>
<evidence type="ECO:0000313" key="9">
    <source>
        <dbReference type="Proteomes" id="UP000054698"/>
    </source>
</evidence>
<evidence type="ECO:0000259" key="6">
    <source>
        <dbReference type="Pfam" id="PF00669"/>
    </source>
</evidence>
<dbReference type="Proteomes" id="UP000054698">
    <property type="component" value="Unassembled WGS sequence"/>
</dbReference>